<dbReference type="RefSeq" id="WP_031572713.1">
    <property type="nucleotide sequence ID" value="NZ_FNDZ01000001.1"/>
</dbReference>
<organism evidence="13 14">
    <name type="scientific">Proteiniclasticum ruminis</name>
    <dbReference type="NCBI Taxonomy" id="398199"/>
    <lineage>
        <taxon>Bacteria</taxon>
        <taxon>Bacillati</taxon>
        <taxon>Bacillota</taxon>
        <taxon>Clostridia</taxon>
        <taxon>Eubacteriales</taxon>
        <taxon>Clostridiaceae</taxon>
        <taxon>Proteiniclasticum</taxon>
    </lineage>
</organism>
<keyword evidence="5 11" id="KW-0812">Transmembrane</keyword>
<evidence type="ECO:0000256" key="9">
    <source>
        <dbReference type="ARBA" id="ARBA00023049"/>
    </source>
</evidence>
<dbReference type="SUPFAM" id="SSF50156">
    <property type="entry name" value="PDZ domain-like"/>
    <property type="match status" value="1"/>
</dbReference>
<feature type="transmembrane region" description="Helical" evidence="11">
    <location>
        <begin position="88"/>
        <end position="112"/>
    </location>
</feature>
<evidence type="ECO:0000313" key="13">
    <source>
        <dbReference type="EMBL" id="SDH88104.1"/>
    </source>
</evidence>
<reference evidence="13 14" key="1">
    <citation type="submission" date="2016-10" db="EMBL/GenBank/DDBJ databases">
        <authorList>
            <person name="de Groot N.N."/>
        </authorList>
    </citation>
    <scope>NUCLEOTIDE SEQUENCE [LARGE SCALE GENOMIC DNA]</scope>
    <source>
        <strain evidence="13 14">CGMCC 1.5058</strain>
    </source>
</reference>
<dbReference type="PANTHER" id="PTHR42837:SF2">
    <property type="entry name" value="MEMBRANE METALLOPROTEASE ARASP2, CHLOROPLASTIC-RELATED"/>
    <property type="match status" value="1"/>
</dbReference>
<keyword evidence="6 11" id="KW-0378">Hydrolase</keyword>
<dbReference type="AlphaFoldDB" id="A0A1G8G130"/>
<dbReference type="GO" id="GO:0016020">
    <property type="term" value="C:membrane"/>
    <property type="evidence" value="ECO:0007669"/>
    <property type="project" value="UniProtKB-SubCell"/>
</dbReference>
<gene>
    <name evidence="13" type="ORF">SAMN05421804_101108</name>
</gene>
<keyword evidence="4 13" id="KW-0645">Protease</keyword>
<evidence type="ECO:0000256" key="3">
    <source>
        <dbReference type="ARBA" id="ARBA00007931"/>
    </source>
</evidence>
<dbReference type="CDD" id="cd23081">
    <property type="entry name" value="cpPDZ_EcRseP-like"/>
    <property type="match status" value="1"/>
</dbReference>
<evidence type="ECO:0000256" key="6">
    <source>
        <dbReference type="ARBA" id="ARBA00022801"/>
    </source>
</evidence>
<dbReference type="EMBL" id="FNDZ01000001">
    <property type="protein sequence ID" value="SDH88104.1"/>
    <property type="molecule type" value="Genomic_DNA"/>
</dbReference>
<evidence type="ECO:0000256" key="1">
    <source>
        <dbReference type="ARBA" id="ARBA00001947"/>
    </source>
</evidence>
<feature type="transmembrane region" description="Helical" evidence="11">
    <location>
        <begin position="307"/>
        <end position="325"/>
    </location>
</feature>
<dbReference type="InterPro" id="IPR008915">
    <property type="entry name" value="Peptidase_M50"/>
</dbReference>
<keyword evidence="11" id="KW-0479">Metal-binding</keyword>
<dbReference type="GO" id="GO:0004222">
    <property type="term" value="F:metalloendopeptidase activity"/>
    <property type="evidence" value="ECO:0007669"/>
    <property type="project" value="InterPro"/>
</dbReference>
<dbReference type="NCBIfam" id="TIGR00054">
    <property type="entry name" value="RIP metalloprotease RseP"/>
    <property type="match status" value="1"/>
</dbReference>
<evidence type="ECO:0000256" key="7">
    <source>
        <dbReference type="ARBA" id="ARBA00022833"/>
    </source>
</evidence>
<dbReference type="Pfam" id="PF02163">
    <property type="entry name" value="Peptidase_M50"/>
    <property type="match status" value="1"/>
</dbReference>
<keyword evidence="7 11" id="KW-0862">Zinc</keyword>
<evidence type="ECO:0000256" key="11">
    <source>
        <dbReference type="RuleBase" id="RU362031"/>
    </source>
</evidence>
<evidence type="ECO:0000256" key="10">
    <source>
        <dbReference type="ARBA" id="ARBA00023136"/>
    </source>
</evidence>
<keyword evidence="8 11" id="KW-1133">Transmembrane helix</keyword>
<dbReference type="PANTHER" id="PTHR42837">
    <property type="entry name" value="REGULATOR OF SIGMA-E PROTEASE RSEP"/>
    <property type="match status" value="1"/>
</dbReference>
<dbReference type="GO" id="GO:0006508">
    <property type="term" value="P:proteolysis"/>
    <property type="evidence" value="ECO:0007669"/>
    <property type="project" value="UniProtKB-KW"/>
</dbReference>
<proteinExistence type="inferred from homology"/>
<dbReference type="EC" id="3.4.24.-" evidence="11"/>
<accession>A0A1G8G130</accession>
<dbReference type="PROSITE" id="PS50106">
    <property type="entry name" value="PDZ"/>
    <property type="match status" value="1"/>
</dbReference>
<protein>
    <recommendedName>
        <fullName evidence="11">Zinc metalloprotease</fullName>
        <ecNumber evidence="11">3.4.24.-</ecNumber>
    </recommendedName>
</protein>
<evidence type="ECO:0000256" key="4">
    <source>
        <dbReference type="ARBA" id="ARBA00022670"/>
    </source>
</evidence>
<sequence>MYLALSIFAFGLLVLGHEFGHFIVARLNGVTVEEFSVGMGPRIFKKQGKNTLYSLKILPIGGSVKMYGETADEEGEGSFFSKSPLRKISIIAAGPIMNIIMAVSVLFVIVIFNGYSSNVISEVIPGSPAEEAGIMAGDKIVGVNGEKAYTFQDVSTYIAYNGLQDVTLELETANGRVVKKLTPMESEGRALVGVVPVSDTDPGVFESIGAAFNQGRSLIAQTIFSLKVLFTGRASINDFGGPVTIFKISTEVASVSLWNLASFAAFLSINLAVLNLIPFPALDGGWILILLVEMVSRRKIPDKFVGVWNTIGFAILMSFMLLITFKDIFLPGGF</sequence>
<feature type="domain" description="PDZ" evidence="12">
    <location>
        <begin position="119"/>
        <end position="158"/>
    </location>
</feature>
<evidence type="ECO:0000313" key="14">
    <source>
        <dbReference type="Proteomes" id="UP000183255"/>
    </source>
</evidence>
<dbReference type="InterPro" id="IPR036034">
    <property type="entry name" value="PDZ_sf"/>
</dbReference>
<comment type="similarity">
    <text evidence="3 11">Belongs to the peptidase M50B family.</text>
</comment>
<evidence type="ECO:0000259" key="12">
    <source>
        <dbReference type="PROSITE" id="PS50106"/>
    </source>
</evidence>
<evidence type="ECO:0000256" key="8">
    <source>
        <dbReference type="ARBA" id="ARBA00022989"/>
    </source>
</evidence>
<dbReference type="Gene3D" id="2.30.42.10">
    <property type="match status" value="1"/>
</dbReference>
<keyword evidence="10 11" id="KW-0472">Membrane</keyword>
<comment type="cofactor">
    <cofactor evidence="1 11">
        <name>Zn(2+)</name>
        <dbReference type="ChEBI" id="CHEBI:29105"/>
    </cofactor>
</comment>
<keyword evidence="9 11" id="KW-0482">Metalloprotease</keyword>
<dbReference type="InterPro" id="IPR041489">
    <property type="entry name" value="PDZ_6"/>
</dbReference>
<dbReference type="GO" id="GO:0046872">
    <property type="term" value="F:metal ion binding"/>
    <property type="evidence" value="ECO:0007669"/>
    <property type="project" value="UniProtKB-KW"/>
</dbReference>
<evidence type="ECO:0000256" key="5">
    <source>
        <dbReference type="ARBA" id="ARBA00022692"/>
    </source>
</evidence>
<dbReference type="SMART" id="SM00228">
    <property type="entry name" value="PDZ"/>
    <property type="match status" value="1"/>
</dbReference>
<dbReference type="Proteomes" id="UP000183255">
    <property type="component" value="Unassembled WGS sequence"/>
</dbReference>
<dbReference type="Pfam" id="PF17820">
    <property type="entry name" value="PDZ_6"/>
    <property type="match status" value="1"/>
</dbReference>
<evidence type="ECO:0000256" key="2">
    <source>
        <dbReference type="ARBA" id="ARBA00004141"/>
    </source>
</evidence>
<dbReference type="InterPro" id="IPR001478">
    <property type="entry name" value="PDZ"/>
</dbReference>
<dbReference type="CDD" id="cd06163">
    <property type="entry name" value="S2P-M50_PDZ_RseP-like"/>
    <property type="match status" value="1"/>
</dbReference>
<comment type="subcellular location">
    <subcellularLocation>
        <location evidence="2">Membrane</location>
        <topology evidence="2">Multi-pass membrane protein</topology>
    </subcellularLocation>
</comment>
<name>A0A1G8G130_9CLOT</name>
<dbReference type="InterPro" id="IPR004387">
    <property type="entry name" value="Pept_M50_Zn"/>
</dbReference>